<keyword evidence="4" id="KW-0410">Iron transport</keyword>
<dbReference type="InterPro" id="IPR012910">
    <property type="entry name" value="Plug_dom"/>
</dbReference>
<evidence type="ECO:0000256" key="6">
    <source>
        <dbReference type="ARBA" id="ARBA00023004"/>
    </source>
</evidence>
<keyword evidence="16" id="KW-0675">Receptor</keyword>
<evidence type="ECO:0000256" key="3">
    <source>
        <dbReference type="ARBA" id="ARBA00022452"/>
    </source>
</evidence>
<dbReference type="Pfam" id="PF00593">
    <property type="entry name" value="TonB_dep_Rec_b-barrel"/>
    <property type="match status" value="1"/>
</dbReference>
<feature type="signal peptide" evidence="13">
    <location>
        <begin position="1"/>
        <end position="21"/>
    </location>
</feature>
<dbReference type="InterPro" id="IPR000531">
    <property type="entry name" value="Beta-barrel_TonB"/>
</dbReference>
<evidence type="ECO:0000259" key="14">
    <source>
        <dbReference type="Pfam" id="PF00593"/>
    </source>
</evidence>
<keyword evidence="9 11" id="KW-0472">Membrane</keyword>
<evidence type="ECO:0000259" key="15">
    <source>
        <dbReference type="Pfam" id="PF07715"/>
    </source>
</evidence>
<evidence type="ECO:0000256" key="12">
    <source>
        <dbReference type="RuleBase" id="RU003357"/>
    </source>
</evidence>
<accession>A0AAV3U4L1</accession>
<proteinExistence type="inferred from homology"/>
<keyword evidence="10 11" id="KW-0998">Cell outer membrane</keyword>
<evidence type="ECO:0000256" key="7">
    <source>
        <dbReference type="ARBA" id="ARBA00023065"/>
    </source>
</evidence>
<dbReference type="GO" id="GO:0009279">
    <property type="term" value="C:cell outer membrane"/>
    <property type="evidence" value="ECO:0007669"/>
    <property type="project" value="UniProtKB-SubCell"/>
</dbReference>
<protein>
    <submittedName>
        <fullName evidence="16">TonB-dependent receptor</fullName>
    </submittedName>
</protein>
<evidence type="ECO:0000313" key="16">
    <source>
        <dbReference type="EMBL" id="GAA4947215.1"/>
    </source>
</evidence>
<keyword evidence="3 11" id="KW-1134">Transmembrane beta strand</keyword>
<dbReference type="Pfam" id="PF07715">
    <property type="entry name" value="Plug"/>
    <property type="match status" value="1"/>
</dbReference>
<dbReference type="GO" id="GO:0006826">
    <property type="term" value="P:iron ion transport"/>
    <property type="evidence" value="ECO:0007669"/>
    <property type="project" value="UniProtKB-KW"/>
</dbReference>
<evidence type="ECO:0000256" key="5">
    <source>
        <dbReference type="ARBA" id="ARBA00022692"/>
    </source>
</evidence>
<evidence type="ECO:0000256" key="2">
    <source>
        <dbReference type="ARBA" id="ARBA00022448"/>
    </source>
</evidence>
<dbReference type="SUPFAM" id="SSF56935">
    <property type="entry name" value="Porins"/>
    <property type="match status" value="1"/>
</dbReference>
<keyword evidence="7" id="KW-0406">Ion transport</keyword>
<evidence type="ECO:0000256" key="13">
    <source>
        <dbReference type="SAM" id="SignalP"/>
    </source>
</evidence>
<keyword evidence="6" id="KW-0408">Iron</keyword>
<dbReference type="PANTHER" id="PTHR32552">
    <property type="entry name" value="FERRICHROME IRON RECEPTOR-RELATED"/>
    <property type="match status" value="1"/>
</dbReference>
<dbReference type="AlphaFoldDB" id="A0AAV3U4L1"/>
<evidence type="ECO:0000313" key="17">
    <source>
        <dbReference type="Proteomes" id="UP001409585"/>
    </source>
</evidence>
<evidence type="ECO:0000256" key="11">
    <source>
        <dbReference type="PROSITE-ProRule" id="PRU01360"/>
    </source>
</evidence>
<evidence type="ECO:0000256" key="10">
    <source>
        <dbReference type="ARBA" id="ARBA00023237"/>
    </source>
</evidence>
<evidence type="ECO:0000256" key="4">
    <source>
        <dbReference type="ARBA" id="ARBA00022496"/>
    </source>
</evidence>
<keyword evidence="17" id="KW-1185">Reference proteome</keyword>
<name>A0AAV3U4L1_9ALTE</name>
<dbReference type="Proteomes" id="UP001409585">
    <property type="component" value="Unassembled WGS sequence"/>
</dbReference>
<evidence type="ECO:0000256" key="8">
    <source>
        <dbReference type="ARBA" id="ARBA00023077"/>
    </source>
</evidence>
<feature type="domain" description="TonB-dependent receptor-like beta-barrel" evidence="14">
    <location>
        <begin position="278"/>
        <end position="777"/>
    </location>
</feature>
<dbReference type="PANTHER" id="PTHR32552:SF81">
    <property type="entry name" value="TONB-DEPENDENT OUTER MEMBRANE RECEPTOR"/>
    <property type="match status" value="1"/>
</dbReference>
<reference evidence="17" key="1">
    <citation type="journal article" date="2019" name="Int. J. Syst. Evol. Microbiol.">
        <title>The Global Catalogue of Microorganisms (GCM) 10K type strain sequencing project: providing services to taxonomists for standard genome sequencing and annotation.</title>
        <authorList>
            <consortium name="The Broad Institute Genomics Platform"/>
            <consortium name="The Broad Institute Genome Sequencing Center for Infectious Disease"/>
            <person name="Wu L."/>
            <person name="Ma J."/>
        </authorList>
    </citation>
    <scope>NUCLEOTIDE SEQUENCE [LARGE SCALE GENOMIC DNA]</scope>
    <source>
        <strain evidence="17">JCM 19134</strain>
    </source>
</reference>
<dbReference type="PROSITE" id="PS52016">
    <property type="entry name" value="TONB_DEPENDENT_REC_3"/>
    <property type="match status" value="1"/>
</dbReference>
<comment type="subcellular location">
    <subcellularLocation>
        <location evidence="1 11">Cell outer membrane</location>
        <topology evidence="1 11">Multi-pass membrane protein</topology>
    </subcellularLocation>
</comment>
<keyword evidence="2 11" id="KW-0813">Transport</keyword>
<sequence length="811" mass="88039">MTLPKPLALLAVAVGSITVAATPRISAAELALEEIIVTANKRAESANDVGLSVTALDGNMLADQKLTSLEDISTSVPGLVYSSSTANTPIFTLRGIGFNEQSLGAYPATSLYIDEAPLPFPVLASHTAYDLERVEVLKGPQGILFGQNSTGGAINFISAKPGDEFEAGGDVSYGNYSRAELNGYISGPLTQSLSARFSFTGLNSDGWQRSNTRNDSNGAQDYLAGRIILNYEPTDNAAYLLNINGWQDDSEPQAQQFSAYNPAIRTDAVTGLPPGPLAVANQQAFSPEDPRAADWSAEKSPSSEREFYQIVGRGDWFLTPSLTLTALSTYVDFEQEQSTDGDGLPLELFDLSPSDGAIDSWISEIRLSGSTDNTQWIIGANYEHSNTHEDQILNYVDSTNYTAQNAFINSSGISLDQEIDTYAVFGNIDFDITDQITLKAGTRYTDSNIEVNSCNFSATNRAGSIDAGDGSNVATLFNVLGGLFGTVNFNPITVGDCYTLNNNQVPGDPYVNQLDEDNTSWRIGADYRITDDHLLYLNVSQGYKSGSFPTLAAANFFQLDPVTQESVKAYELGVKSSLLNQSLQLNTAAFYYDYEDKQLRTKVLDPVFGFLDVLENVPKSKVYGIESEITAQVTQGLRITAAITWLESEVKQYQGASFTSQAVVDNGQLVLAGGEENFSGDPIPFTPDLTYMLDAQYSHYLNGGGELFAGVNMNGQSSSEASFGAGRLRYSDEQLATGARSIDPYFNEMDGYTTWNTRLGYISTDERFRITLWGKNIFDEHYVTNVISSSDSTARFAGATRTYGITFGFNL</sequence>
<feature type="chain" id="PRO_5043819857" evidence="13">
    <location>
        <begin position="22"/>
        <end position="811"/>
    </location>
</feature>
<dbReference type="InterPro" id="IPR036942">
    <property type="entry name" value="Beta-barrel_TonB_sf"/>
</dbReference>
<dbReference type="RefSeq" id="WP_345423473.1">
    <property type="nucleotide sequence ID" value="NZ_AP031496.1"/>
</dbReference>
<evidence type="ECO:0000256" key="9">
    <source>
        <dbReference type="ARBA" id="ARBA00023136"/>
    </source>
</evidence>
<keyword evidence="8 12" id="KW-0798">TonB box</keyword>
<feature type="domain" description="TonB-dependent receptor plug" evidence="15">
    <location>
        <begin position="47"/>
        <end position="153"/>
    </location>
</feature>
<keyword evidence="13" id="KW-0732">Signal</keyword>
<comment type="similarity">
    <text evidence="11 12">Belongs to the TonB-dependent receptor family.</text>
</comment>
<keyword evidence="5 11" id="KW-0812">Transmembrane</keyword>
<dbReference type="EMBL" id="BAABLX010000026">
    <property type="protein sequence ID" value="GAA4947215.1"/>
    <property type="molecule type" value="Genomic_DNA"/>
</dbReference>
<organism evidence="16 17">
    <name type="scientific">Halioxenophilus aromaticivorans</name>
    <dbReference type="NCBI Taxonomy" id="1306992"/>
    <lineage>
        <taxon>Bacteria</taxon>
        <taxon>Pseudomonadati</taxon>
        <taxon>Pseudomonadota</taxon>
        <taxon>Gammaproteobacteria</taxon>
        <taxon>Alteromonadales</taxon>
        <taxon>Alteromonadaceae</taxon>
        <taxon>Halioxenophilus</taxon>
    </lineage>
</organism>
<evidence type="ECO:0000256" key="1">
    <source>
        <dbReference type="ARBA" id="ARBA00004571"/>
    </source>
</evidence>
<comment type="caution">
    <text evidence="16">The sequence shown here is derived from an EMBL/GenBank/DDBJ whole genome shotgun (WGS) entry which is preliminary data.</text>
</comment>
<gene>
    <name evidence="16" type="ORF">GCM10025791_28430</name>
</gene>
<dbReference type="Gene3D" id="2.40.170.20">
    <property type="entry name" value="TonB-dependent receptor, beta-barrel domain"/>
    <property type="match status" value="1"/>
</dbReference>
<dbReference type="InterPro" id="IPR039426">
    <property type="entry name" value="TonB-dep_rcpt-like"/>
</dbReference>